<evidence type="ECO:0000256" key="3">
    <source>
        <dbReference type="ARBA" id="ARBA00022741"/>
    </source>
</evidence>
<proteinExistence type="inferred from homology"/>
<dbReference type="EMBL" id="JBHTND010000012">
    <property type="protein sequence ID" value="MFD1302072.1"/>
    <property type="molecule type" value="Genomic_DNA"/>
</dbReference>
<dbReference type="Pfam" id="PF08402">
    <property type="entry name" value="TOBE_2"/>
    <property type="match status" value="1"/>
</dbReference>
<evidence type="ECO:0000313" key="7">
    <source>
        <dbReference type="Proteomes" id="UP001597176"/>
    </source>
</evidence>
<dbReference type="Gene3D" id="3.40.50.300">
    <property type="entry name" value="P-loop containing nucleotide triphosphate hydrolases"/>
    <property type="match status" value="1"/>
</dbReference>
<dbReference type="Pfam" id="PF00005">
    <property type="entry name" value="ABC_tran"/>
    <property type="match status" value="1"/>
</dbReference>
<dbReference type="SUPFAM" id="SSF50331">
    <property type="entry name" value="MOP-like"/>
    <property type="match status" value="1"/>
</dbReference>
<dbReference type="InterPro" id="IPR003593">
    <property type="entry name" value="AAA+_ATPase"/>
</dbReference>
<protein>
    <submittedName>
        <fullName evidence="6">ABC transporter ATP-binding protein</fullName>
    </submittedName>
</protein>
<dbReference type="InterPro" id="IPR017871">
    <property type="entry name" value="ABC_transporter-like_CS"/>
</dbReference>
<dbReference type="InterPro" id="IPR013611">
    <property type="entry name" value="Transp-assoc_OB_typ2"/>
</dbReference>
<evidence type="ECO:0000256" key="4">
    <source>
        <dbReference type="ARBA" id="ARBA00022840"/>
    </source>
</evidence>
<keyword evidence="2" id="KW-0813">Transport</keyword>
<dbReference type="InterPro" id="IPR008995">
    <property type="entry name" value="Mo/tungstate-bd_C_term_dom"/>
</dbReference>
<gene>
    <name evidence="6" type="ORF">ACFQ4G_10800</name>
</gene>
<keyword evidence="4 6" id="KW-0067">ATP-binding</keyword>
<comment type="similarity">
    <text evidence="1">Belongs to the ABC transporter superfamily.</text>
</comment>
<evidence type="ECO:0000259" key="5">
    <source>
        <dbReference type="PROSITE" id="PS50893"/>
    </source>
</evidence>
<dbReference type="Gene3D" id="2.40.50.100">
    <property type="match status" value="1"/>
</dbReference>
<organism evidence="6 7">
    <name type="scientific">Methylobacterium marchantiae</name>
    <dbReference type="NCBI Taxonomy" id="600331"/>
    <lineage>
        <taxon>Bacteria</taxon>
        <taxon>Pseudomonadati</taxon>
        <taxon>Pseudomonadota</taxon>
        <taxon>Alphaproteobacteria</taxon>
        <taxon>Hyphomicrobiales</taxon>
        <taxon>Methylobacteriaceae</taxon>
        <taxon>Methylobacterium</taxon>
    </lineage>
</organism>
<sequence length="361" mass="38017">MTARHAVAPLLALDRVTKRFGAHDAVVDLSLDMRSGEILCLLGPSGCGKSTLLRLIAGFETPTGGTIRLDGLDLTGLPPHRRPVNMMFQAYALFPHLTVTQNIAYGLKGLGRPAAAARVEDLLRLVHLEGFGDRRPETLSGGQRQRVALARALAREPKVLLLDEPLGALDRGLREQTQGELRAIQRRLGTAFIIVTHDPSEAMALADRIGVMDRGRLVQIGPAETLYERPATRFVAGLLGDVNLIPGTVGQAEGARVRVDTVFGPILAVAEGAPGAGTAAMLALRPERMAVSPLGPAVAGERNTLAGTVEASIYLGDRIRLDIRMADGSTIRANLPVGAGIESGTPVGLSFAPEAATVVAA</sequence>
<feature type="domain" description="ABC transporter" evidence="5">
    <location>
        <begin position="11"/>
        <end position="239"/>
    </location>
</feature>
<dbReference type="InterPro" id="IPR003439">
    <property type="entry name" value="ABC_transporter-like_ATP-bd"/>
</dbReference>
<dbReference type="InterPro" id="IPR050093">
    <property type="entry name" value="ABC_SmlMolc_Importer"/>
</dbReference>
<reference evidence="7" key="1">
    <citation type="journal article" date="2019" name="Int. J. Syst. Evol. Microbiol.">
        <title>The Global Catalogue of Microorganisms (GCM) 10K type strain sequencing project: providing services to taxonomists for standard genome sequencing and annotation.</title>
        <authorList>
            <consortium name="The Broad Institute Genomics Platform"/>
            <consortium name="The Broad Institute Genome Sequencing Center for Infectious Disease"/>
            <person name="Wu L."/>
            <person name="Ma J."/>
        </authorList>
    </citation>
    <scope>NUCLEOTIDE SEQUENCE [LARGE SCALE GENOMIC DNA]</scope>
    <source>
        <strain evidence="7">CCUG 56108</strain>
    </source>
</reference>
<dbReference type="Proteomes" id="UP001597176">
    <property type="component" value="Unassembled WGS sequence"/>
</dbReference>
<keyword evidence="7" id="KW-1185">Reference proteome</keyword>
<evidence type="ECO:0000256" key="1">
    <source>
        <dbReference type="ARBA" id="ARBA00005417"/>
    </source>
</evidence>
<accession>A0ABW3WXJ4</accession>
<comment type="caution">
    <text evidence="6">The sequence shown here is derived from an EMBL/GenBank/DDBJ whole genome shotgun (WGS) entry which is preliminary data.</text>
</comment>
<dbReference type="RefSeq" id="WP_379040161.1">
    <property type="nucleotide sequence ID" value="NZ_JBHTND010000012.1"/>
</dbReference>
<dbReference type="InterPro" id="IPR027417">
    <property type="entry name" value="P-loop_NTPase"/>
</dbReference>
<dbReference type="GO" id="GO:0005524">
    <property type="term" value="F:ATP binding"/>
    <property type="evidence" value="ECO:0007669"/>
    <property type="project" value="UniProtKB-KW"/>
</dbReference>
<dbReference type="PANTHER" id="PTHR42781:SF4">
    <property type="entry name" value="SPERMIDINE_PUTRESCINE IMPORT ATP-BINDING PROTEIN POTA"/>
    <property type="match status" value="1"/>
</dbReference>
<dbReference type="PROSITE" id="PS50893">
    <property type="entry name" value="ABC_TRANSPORTER_2"/>
    <property type="match status" value="1"/>
</dbReference>
<dbReference type="PANTHER" id="PTHR42781">
    <property type="entry name" value="SPERMIDINE/PUTRESCINE IMPORT ATP-BINDING PROTEIN POTA"/>
    <property type="match status" value="1"/>
</dbReference>
<dbReference type="PROSITE" id="PS00211">
    <property type="entry name" value="ABC_TRANSPORTER_1"/>
    <property type="match status" value="1"/>
</dbReference>
<dbReference type="SMART" id="SM00382">
    <property type="entry name" value="AAA"/>
    <property type="match status" value="1"/>
</dbReference>
<evidence type="ECO:0000256" key="2">
    <source>
        <dbReference type="ARBA" id="ARBA00022448"/>
    </source>
</evidence>
<name>A0ABW3WXJ4_9HYPH</name>
<dbReference type="SUPFAM" id="SSF52540">
    <property type="entry name" value="P-loop containing nucleoside triphosphate hydrolases"/>
    <property type="match status" value="1"/>
</dbReference>
<evidence type="ECO:0000313" key="6">
    <source>
        <dbReference type="EMBL" id="MFD1302072.1"/>
    </source>
</evidence>
<keyword evidence="3" id="KW-0547">Nucleotide-binding</keyword>